<protein>
    <recommendedName>
        <fullName evidence="3">HTH luxR-type domain-containing protein</fullName>
    </recommendedName>
</protein>
<dbReference type="InterPro" id="IPR016032">
    <property type="entry name" value="Sig_transdc_resp-reg_C-effctor"/>
</dbReference>
<dbReference type="Gene3D" id="1.10.10.10">
    <property type="entry name" value="Winged helix-like DNA-binding domain superfamily/Winged helix DNA-binding domain"/>
    <property type="match status" value="1"/>
</dbReference>
<reference evidence="2" key="2">
    <citation type="submission" date="2017-11" db="EMBL/GenBank/DDBJ databases">
        <title>PacBio sequencing of new strain of the secondary endosymbiont Candidatus Hamiltonella defensa.</title>
        <authorList>
            <person name="Strand M.R."/>
            <person name="Oliver K."/>
        </authorList>
    </citation>
    <scope>NUCLEOTIDE SEQUENCE [LARGE SCALE GENOMIC DNA]</scope>
    <source>
        <strain evidence="2">A2C</strain>
    </source>
</reference>
<dbReference type="SUPFAM" id="SSF46894">
    <property type="entry name" value="C-terminal effector domain of the bipartite response regulators"/>
    <property type="match status" value="1"/>
</dbReference>
<reference evidence="2" key="1">
    <citation type="submission" date="2016-10" db="EMBL/GenBank/DDBJ databases">
        <authorList>
            <person name="Chevignon G."/>
        </authorList>
    </citation>
    <scope>NUCLEOTIDE SEQUENCE [LARGE SCALE GENOMIC DNA]</scope>
    <source>
        <strain evidence="2">A2C</strain>
    </source>
</reference>
<proteinExistence type="predicted"/>
<dbReference type="GO" id="GO:0003677">
    <property type="term" value="F:DNA binding"/>
    <property type="evidence" value="ECO:0007669"/>
    <property type="project" value="InterPro"/>
</dbReference>
<dbReference type="RefSeq" id="WP_100103245.1">
    <property type="nucleotide sequence ID" value="NZ_CAWNMT010000001.1"/>
</dbReference>
<dbReference type="AlphaFoldDB" id="A0A2D3T7R9"/>
<organism evidence="1 2">
    <name type="scientific">Candidatus Williamhamiltonella defendens</name>
    <dbReference type="NCBI Taxonomy" id="138072"/>
    <lineage>
        <taxon>Bacteria</taxon>
        <taxon>Pseudomonadati</taxon>
        <taxon>Pseudomonadota</taxon>
        <taxon>Gammaproteobacteria</taxon>
        <taxon>Enterobacterales</taxon>
        <taxon>Enterobacteriaceae</taxon>
        <taxon>aphid secondary symbionts</taxon>
        <taxon>Candidatus Williamhamiltonella</taxon>
    </lineage>
</organism>
<dbReference type="InterPro" id="IPR036388">
    <property type="entry name" value="WH-like_DNA-bd_sf"/>
</dbReference>
<name>A0A2D3T7R9_9ENTR</name>
<dbReference type="EMBL" id="CP017606">
    <property type="protein sequence ID" value="ATW29800.1"/>
    <property type="molecule type" value="Genomic_DNA"/>
</dbReference>
<evidence type="ECO:0000313" key="2">
    <source>
        <dbReference type="Proteomes" id="UP000230008"/>
    </source>
</evidence>
<evidence type="ECO:0000313" key="1">
    <source>
        <dbReference type="EMBL" id="ATW29800.1"/>
    </source>
</evidence>
<evidence type="ECO:0008006" key="3">
    <source>
        <dbReference type="Google" id="ProtNLM"/>
    </source>
</evidence>
<gene>
    <name evidence="1" type="ORF">BJP41_05020</name>
</gene>
<accession>A0A2D3T7R9</accession>
<dbReference type="Proteomes" id="UP000230008">
    <property type="component" value="Chromosome"/>
</dbReference>
<sequence>MQPFFSDDFAPYRQVFPELPEAQLKSLVLYGQFYKVEHIALKLDVSVPTVYEHLNRVKEKHHITSLFELRLMFYSRTECHLLNKIDVFLNK</sequence>
<dbReference type="GO" id="GO:0006355">
    <property type="term" value="P:regulation of DNA-templated transcription"/>
    <property type="evidence" value="ECO:0007669"/>
    <property type="project" value="InterPro"/>
</dbReference>